<protein>
    <submittedName>
        <fullName evidence="2">Uncharacterized protein</fullName>
    </submittedName>
</protein>
<dbReference type="KEGG" id="olu:OSTLU_30546"/>
<gene>
    <name evidence="2" type="ORF">OSTLU_30546</name>
</gene>
<organism evidence="2 3">
    <name type="scientific">Ostreococcus lucimarinus (strain CCE9901)</name>
    <dbReference type="NCBI Taxonomy" id="436017"/>
    <lineage>
        <taxon>Eukaryota</taxon>
        <taxon>Viridiplantae</taxon>
        <taxon>Chlorophyta</taxon>
        <taxon>Mamiellophyceae</taxon>
        <taxon>Mamiellales</taxon>
        <taxon>Bathycoccaceae</taxon>
        <taxon>Ostreococcus</taxon>
    </lineage>
</organism>
<dbReference type="Gramene" id="ABO94928">
    <property type="protein sequence ID" value="ABO94928"/>
    <property type="gene ID" value="OSTLU_30546"/>
</dbReference>
<reference evidence="2 3" key="1">
    <citation type="journal article" date="2007" name="Proc. Natl. Acad. Sci. U.S.A.">
        <title>The tiny eukaryote Ostreococcus provides genomic insights into the paradox of plankton speciation.</title>
        <authorList>
            <person name="Palenik B."/>
            <person name="Grimwood J."/>
            <person name="Aerts A."/>
            <person name="Rouze P."/>
            <person name="Salamov A."/>
            <person name="Putnam N."/>
            <person name="Dupont C."/>
            <person name="Jorgensen R."/>
            <person name="Derelle E."/>
            <person name="Rombauts S."/>
            <person name="Zhou K."/>
            <person name="Otillar R."/>
            <person name="Merchant S.S."/>
            <person name="Podell S."/>
            <person name="Gaasterland T."/>
            <person name="Napoli C."/>
            <person name="Gendler K."/>
            <person name="Manuell A."/>
            <person name="Tai V."/>
            <person name="Vallon O."/>
            <person name="Piganeau G."/>
            <person name="Jancek S."/>
            <person name="Heijde M."/>
            <person name="Jabbari K."/>
            <person name="Bowler C."/>
            <person name="Lohr M."/>
            <person name="Robbens S."/>
            <person name="Werner G."/>
            <person name="Dubchak I."/>
            <person name="Pazour G.J."/>
            <person name="Ren Q."/>
            <person name="Paulsen I."/>
            <person name="Delwiche C."/>
            <person name="Schmutz J."/>
            <person name="Rokhsar D."/>
            <person name="Van de Peer Y."/>
            <person name="Moreau H."/>
            <person name="Grigoriev I.V."/>
        </authorList>
    </citation>
    <scope>NUCLEOTIDE SEQUENCE [LARGE SCALE GENOMIC DNA]</scope>
    <source>
        <strain evidence="2 3">CCE9901</strain>
    </source>
</reference>
<dbReference type="EMBL" id="CP000583">
    <property type="protein sequence ID" value="ABO94928.1"/>
    <property type="molecule type" value="Genomic_DNA"/>
</dbReference>
<feature type="region of interest" description="Disordered" evidence="1">
    <location>
        <begin position="1"/>
        <end position="59"/>
    </location>
</feature>
<dbReference type="GeneID" id="5000877"/>
<sequence length="404" mass="43576">MAEDGDDPGLVSFDELASVGTMRAEDAPRGSSPAANEEDSFGSATSEGQASPAPTMMRSVLTRKPSVAALKAMLMSERDEEGAGEGSETDEDEGVCSLSEFAMVLNAAAWDDASVGALGVEVIVKQLELLRGKIAPEASLSSMLGFDLAEDLSVRANSAGMVSVGAIGNVLYRGLSRSRSVATLSSDRERFEDILDRRAVKNISKVLGGGDEDAIITSEDLKAKLDYYGVRSSMTDIISIMTQADIESTGVVKVGDLSRLLARELEQLRGLLDEKVDNSKSERFRVSLDIERDGAETSNSLLKGQATFGVLQRFPTARKDRQKPGRLLWAKDDEMCAVCLFDRSGTMMVEEQGQLIDLPTKLDYFTDVARDADTRTIVHLPAPPPQEQEKKKGGFASFFCCFSA</sequence>
<evidence type="ECO:0000313" key="3">
    <source>
        <dbReference type="Proteomes" id="UP000001568"/>
    </source>
</evidence>
<evidence type="ECO:0000313" key="2">
    <source>
        <dbReference type="EMBL" id="ABO94928.1"/>
    </source>
</evidence>
<dbReference type="Proteomes" id="UP000001568">
    <property type="component" value="Chromosome 3"/>
</dbReference>
<dbReference type="AlphaFoldDB" id="A4RU99"/>
<evidence type="ECO:0000256" key="1">
    <source>
        <dbReference type="SAM" id="MobiDB-lite"/>
    </source>
</evidence>
<name>A4RU99_OSTLU</name>
<proteinExistence type="predicted"/>
<accession>A4RU99</accession>
<dbReference type="HOGENOM" id="CLU_682225_0_0_1"/>
<dbReference type="RefSeq" id="XP_001416635.1">
    <property type="nucleotide sequence ID" value="XM_001416598.1"/>
</dbReference>
<keyword evidence="3" id="KW-1185">Reference proteome</keyword>
<dbReference type="OrthoDB" id="26525at2759"/>